<protein>
    <submittedName>
        <fullName evidence="1">Uncharacterized protein</fullName>
    </submittedName>
</protein>
<name>A0A1M7KQW2_9RHOB</name>
<organism evidence="1 2">
    <name type="scientific">Roseovarius pacificus</name>
    <dbReference type="NCBI Taxonomy" id="337701"/>
    <lineage>
        <taxon>Bacteria</taxon>
        <taxon>Pseudomonadati</taxon>
        <taxon>Pseudomonadota</taxon>
        <taxon>Alphaproteobacteria</taxon>
        <taxon>Rhodobacterales</taxon>
        <taxon>Roseobacteraceae</taxon>
        <taxon>Roseovarius</taxon>
    </lineage>
</organism>
<dbReference type="EMBL" id="FRBR01000035">
    <property type="protein sequence ID" value="SHM67821.1"/>
    <property type="molecule type" value="Genomic_DNA"/>
</dbReference>
<dbReference type="Proteomes" id="UP000183974">
    <property type="component" value="Unassembled WGS sequence"/>
</dbReference>
<evidence type="ECO:0000313" key="1">
    <source>
        <dbReference type="EMBL" id="SHM67821.1"/>
    </source>
</evidence>
<keyword evidence="2" id="KW-1185">Reference proteome</keyword>
<sequence length="39" mass="4410">MLRLHLRPIDVVVYHGPQGYLVLRGASRLDAFSGYPVRS</sequence>
<dbReference type="AlphaFoldDB" id="A0A1M7KQW2"/>
<gene>
    <name evidence="1" type="ORF">SAMN05444398_1356</name>
</gene>
<evidence type="ECO:0000313" key="2">
    <source>
        <dbReference type="Proteomes" id="UP000183974"/>
    </source>
</evidence>
<accession>A0A1M7KQW2</accession>
<proteinExistence type="predicted"/>
<reference evidence="1 2" key="1">
    <citation type="submission" date="2016-11" db="EMBL/GenBank/DDBJ databases">
        <authorList>
            <person name="Jaros S."/>
            <person name="Januszkiewicz K."/>
            <person name="Wedrychowicz H."/>
        </authorList>
    </citation>
    <scope>NUCLEOTIDE SEQUENCE [LARGE SCALE GENOMIC DNA]</scope>
    <source>
        <strain evidence="1 2">DSM 29589</strain>
    </source>
</reference>